<keyword evidence="5" id="KW-0456">Lyase</keyword>
<dbReference type="Pfam" id="PF00194">
    <property type="entry name" value="Carb_anhydrase"/>
    <property type="match status" value="2"/>
</dbReference>
<evidence type="ECO:0000256" key="2">
    <source>
        <dbReference type="ARBA" id="ARBA00012925"/>
    </source>
</evidence>
<gene>
    <name evidence="10" type="primary">acox1</name>
    <name evidence="10" type="ORF">CM83_7901</name>
</gene>
<protein>
    <recommendedName>
        <fullName evidence="2">carbonic anhydrase</fullName>
        <ecNumber evidence="2">4.2.1.1</ecNumber>
    </recommendedName>
</protein>
<name>A0A0A9XAC0_LYGHE</name>
<dbReference type="EC" id="4.2.1.1" evidence="2"/>
<feature type="region of interest" description="Disordered" evidence="8">
    <location>
        <begin position="197"/>
        <end position="232"/>
    </location>
</feature>
<dbReference type="PROSITE" id="PS51144">
    <property type="entry name" value="ALPHA_CA_2"/>
    <property type="match status" value="1"/>
</dbReference>
<dbReference type="SUPFAM" id="SSF51069">
    <property type="entry name" value="Carbonic anhydrase"/>
    <property type="match status" value="2"/>
</dbReference>
<evidence type="ECO:0000313" key="11">
    <source>
        <dbReference type="EMBL" id="JAG57780.1"/>
    </source>
</evidence>
<evidence type="ECO:0000259" key="9">
    <source>
        <dbReference type="PROSITE" id="PS51144"/>
    </source>
</evidence>
<comment type="similarity">
    <text evidence="1">Belongs to the alpha-carbonic anhydrase family.</text>
</comment>
<evidence type="ECO:0000256" key="8">
    <source>
        <dbReference type="SAM" id="MobiDB-lite"/>
    </source>
</evidence>
<reference evidence="10" key="1">
    <citation type="journal article" date="2014" name="PLoS ONE">
        <title>Transcriptome-Based Identification of ABC Transporters in the Western Tarnished Plant Bug Lygus hesperus.</title>
        <authorList>
            <person name="Hull J.J."/>
            <person name="Chaney K."/>
            <person name="Geib S.M."/>
            <person name="Fabrick J.A."/>
            <person name="Brent C.S."/>
            <person name="Walsh D."/>
            <person name="Lavine L.C."/>
        </authorList>
    </citation>
    <scope>NUCLEOTIDE SEQUENCE</scope>
</reference>
<accession>A0A0A9XAC0</accession>
<keyword evidence="7" id="KW-0175">Coiled coil</keyword>
<dbReference type="EMBL" id="GBHO01027841">
    <property type="protein sequence ID" value="JAG15763.1"/>
    <property type="molecule type" value="Transcribed_RNA"/>
</dbReference>
<evidence type="ECO:0000256" key="7">
    <source>
        <dbReference type="SAM" id="Coils"/>
    </source>
</evidence>
<feature type="compositionally biased region" description="Low complexity" evidence="8">
    <location>
        <begin position="293"/>
        <end position="305"/>
    </location>
</feature>
<evidence type="ECO:0000256" key="3">
    <source>
        <dbReference type="ARBA" id="ARBA00022723"/>
    </source>
</evidence>
<evidence type="ECO:0000256" key="4">
    <source>
        <dbReference type="ARBA" id="ARBA00022833"/>
    </source>
</evidence>
<dbReference type="GO" id="GO:0004089">
    <property type="term" value="F:carbonate dehydratase activity"/>
    <property type="evidence" value="ECO:0007669"/>
    <property type="project" value="UniProtKB-EC"/>
</dbReference>
<feature type="compositionally biased region" description="Acidic residues" evidence="8">
    <location>
        <begin position="209"/>
        <end position="223"/>
    </location>
</feature>
<keyword evidence="4" id="KW-0862">Zinc</keyword>
<dbReference type="Gene3D" id="3.10.200.10">
    <property type="entry name" value="Alpha carbonic anhydrase"/>
    <property type="match status" value="2"/>
</dbReference>
<evidence type="ECO:0000256" key="1">
    <source>
        <dbReference type="ARBA" id="ARBA00010718"/>
    </source>
</evidence>
<dbReference type="AlphaFoldDB" id="A0A0A9XAC0"/>
<dbReference type="InterPro" id="IPR023561">
    <property type="entry name" value="Carbonic_anhydrase_a-class"/>
</dbReference>
<reference evidence="10" key="2">
    <citation type="submission" date="2014-07" db="EMBL/GenBank/DDBJ databases">
        <authorList>
            <person name="Hull J."/>
        </authorList>
    </citation>
    <scope>NUCLEOTIDE SEQUENCE</scope>
</reference>
<dbReference type="GO" id="GO:0008270">
    <property type="term" value="F:zinc ion binding"/>
    <property type="evidence" value="ECO:0007669"/>
    <property type="project" value="InterPro"/>
</dbReference>
<evidence type="ECO:0000256" key="5">
    <source>
        <dbReference type="ARBA" id="ARBA00023239"/>
    </source>
</evidence>
<feature type="region of interest" description="Disordered" evidence="8">
    <location>
        <begin position="291"/>
        <end position="318"/>
    </location>
</feature>
<reference evidence="11" key="3">
    <citation type="submission" date="2014-09" db="EMBL/GenBank/DDBJ databases">
        <authorList>
            <person name="Magalhaes I.L.F."/>
            <person name="Oliveira U."/>
            <person name="Santos F.R."/>
            <person name="Vidigal T.H.D.A."/>
            <person name="Brescovit A.D."/>
            <person name="Santos A.J."/>
        </authorList>
    </citation>
    <scope>NUCLEOTIDE SEQUENCE</scope>
</reference>
<dbReference type="InterPro" id="IPR036398">
    <property type="entry name" value="CA_dom_sf"/>
</dbReference>
<dbReference type="PANTHER" id="PTHR18952">
    <property type="entry name" value="CARBONIC ANHYDRASE"/>
    <property type="match status" value="1"/>
</dbReference>
<comment type="catalytic activity">
    <reaction evidence="6">
        <text>hydrogencarbonate + H(+) = CO2 + H2O</text>
        <dbReference type="Rhea" id="RHEA:10748"/>
        <dbReference type="ChEBI" id="CHEBI:15377"/>
        <dbReference type="ChEBI" id="CHEBI:15378"/>
        <dbReference type="ChEBI" id="CHEBI:16526"/>
        <dbReference type="ChEBI" id="CHEBI:17544"/>
        <dbReference type="EC" id="4.2.1.1"/>
    </reaction>
</comment>
<dbReference type="InterPro" id="IPR001148">
    <property type="entry name" value="CA_dom"/>
</dbReference>
<proteinExistence type="inferred from homology"/>
<organism evidence="10">
    <name type="scientific">Lygus hesperus</name>
    <name type="common">Western plant bug</name>
    <dbReference type="NCBI Taxonomy" id="30085"/>
    <lineage>
        <taxon>Eukaryota</taxon>
        <taxon>Metazoa</taxon>
        <taxon>Ecdysozoa</taxon>
        <taxon>Arthropoda</taxon>
        <taxon>Hexapoda</taxon>
        <taxon>Insecta</taxon>
        <taxon>Pterygota</taxon>
        <taxon>Neoptera</taxon>
        <taxon>Paraneoptera</taxon>
        <taxon>Hemiptera</taxon>
        <taxon>Heteroptera</taxon>
        <taxon>Panheteroptera</taxon>
        <taxon>Cimicomorpha</taxon>
        <taxon>Miridae</taxon>
        <taxon>Mirini</taxon>
        <taxon>Lygus</taxon>
    </lineage>
</organism>
<evidence type="ECO:0000313" key="10">
    <source>
        <dbReference type="EMBL" id="JAG15763.1"/>
    </source>
</evidence>
<evidence type="ECO:0000256" key="6">
    <source>
        <dbReference type="ARBA" id="ARBA00048348"/>
    </source>
</evidence>
<keyword evidence="3" id="KW-0479">Metal-binding</keyword>
<feature type="domain" description="Alpha-carbonic anhydrase" evidence="9">
    <location>
        <begin position="1"/>
        <end position="477"/>
    </location>
</feature>
<feature type="coiled-coil region" evidence="7">
    <location>
        <begin position="132"/>
        <end position="171"/>
    </location>
</feature>
<dbReference type="PANTHER" id="PTHR18952:SF265">
    <property type="entry name" value="CARBONIC ANHYDRASE"/>
    <property type="match status" value="1"/>
</dbReference>
<sequence length="509" mass="58779">MTEIEVPFERRKKKGEKAEKMQFLSPIDVREKDATKIALGEINFDQMWRPSVCTLITNTGAQLKLELTSPGSMKWKPIGDVSYVLSDVKFFWAFDNYGSCHMIEGKKYALEVDFTFKHRYEVTVSSELLLRRMALHRRYKELANAADEEEKAIQEAMLEEEEADYEEFEHTILHKRYIHSEAKEALSKRKPTKYAIEKPGGIVAGTGGSDDDEADDDDEDDERETGKGRDEASRVNLDRVIKYREERAIHELAARRFAPVFEKLQKKKSSSISDEEVEAFLTGGTFEGERQKSVTIVSPSSTTSSKMPDDPPIDNIMFPTERDRDRERARRANYQEEKRIRELKEEADTMNWIRLHMAELQVKIAVMFEVCEEAPFYSLFSFLPRVTEPYSGILVDGNLLMPFQDVLASPDFYAYQGSRFIYQDEEVVWIVMKTPLPILNEQLWALRNLKNAYGKPMESTSSANMEELNGRKIYFNVPVKKPEPLTCPGKDKCMCELESATDWKVYKSN</sequence>
<dbReference type="EMBL" id="GBRD01008041">
    <property type="protein sequence ID" value="JAG57780.1"/>
    <property type="molecule type" value="Transcribed_RNA"/>
</dbReference>